<proteinExistence type="predicted"/>
<name>A0A6S6UND5_9BACT</name>
<reference evidence="1" key="1">
    <citation type="submission" date="2020-01" db="EMBL/GenBank/DDBJ databases">
        <authorList>
            <person name="Meier V. D."/>
            <person name="Meier V D."/>
        </authorList>
    </citation>
    <scope>NUCLEOTIDE SEQUENCE</scope>
    <source>
        <strain evidence="1">HLG_WM_MAG_10</strain>
    </source>
</reference>
<protein>
    <submittedName>
        <fullName evidence="1">Uncharacterized protein</fullName>
    </submittedName>
</protein>
<gene>
    <name evidence="1" type="ORF">HELGO_WM26539</name>
</gene>
<accession>A0A6S6UND5</accession>
<dbReference type="EMBL" id="CACVAQ010000535">
    <property type="protein sequence ID" value="CAA6830123.1"/>
    <property type="molecule type" value="Genomic_DNA"/>
</dbReference>
<sequence length="471" mass="55263">MYKSKIIEIFQSFDKAEKAGLRRWLRSPIHNEHQDVVKIVDYLLSRRKITATSVKRTRVYKQLYPAAKYNQYRLNHVLSFTVEAMEAYISHLMSKNTPLVSFFSISDYYKHKSLPHLAEKALQKAKQNLDKAPYQNEAYYHNSFLLEQAFFDLKGTELRQQQTNLQAIFSDLTSFTIVATLRNACTAISHRSLYQTDYTIPLLEAILQEAQSAVYQDNLVVQCYYNSYMALSDSDNEVHFKTLKKRLLSQKVPLPSEALKYLCLLAINYCIKRLNMGAENYVQEVFDIYCYGLEHTIWMEQGHLSHSTFKNIATAALRLKAYDWTEQFIQNYGSKLRKSHRKDYTNYAKAKLHFEQGQFSKAQEIIVETDLIDLFISLDIKLLLLKIYWNLHEFDLLEAHLDSFSVYLNRKKVLAYHRQIYGNTISVTRKMMYANLDLRSEQKKLHQLILHTNPLTDRPWLLAQLEGGICY</sequence>
<organism evidence="1">
    <name type="scientific">uncultured Aureispira sp</name>
    <dbReference type="NCBI Taxonomy" id="1331704"/>
    <lineage>
        <taxon>Bacteria</taxon>
        <taxon>Pseudomonadati</taxon>
        <taxon>Bacteroidota</taxon>
        <taxon>Saprospiria</taxon>
        <taxon>Saprospirales</taxon>
        <taxon>Saprospiraceae</taxon>
        <taxon>Aureispira</taxon>
        <taxon>environmental samples</taxon>
    </lineage>
</organism>
<dbReference type="AlphaFoldDB" id="A0A6S6UND5"/>
<evidence type="ECO:0000313" key="1">
    <source>
        <dbReference type="EMBL" id="CAA6830123.1"/>
    </source>
</evidence>